<dbReference type="GO" id="GO:0016462">
    <property type="term" value="F:pyrophosphatase activity"/>
    <property type="evidence" value="ECO:0007669"/>
    <property type="project" value="InterPro"/>
</dbReference>
<organism evidence="7 8">
    <name type="scientific">Microbaculum marinisediminis</name>
    <dbReference type="NCBI Taxonomy" id="2931392"/>
    <lineage>
        <taxon>Bacteria</taxon>
        <taxon>Pseudomonadati</taxon>
        <taxon>Pseudomonadota</taxon>
        <taxon>Alphaproteobacteria</taxon>
        <taxon>Hyphomicrobiales</taxon>
        <taxon>Tepidamorphaceae</taxon>
        <taxon>Microbaculum</taxon>
    </lineage>
</organism>
<name>A0AAW5R7H7_9HYPH</name>
<gene>
    <name evidence="7" type="ORF">MUB46_21260</name>
</gene>
<dbReference type="PANTHER" id="PTHR12629">
    <property type="entry name" value="DIPHOSPHOINOSITOL POLYPHOSPHATE PHOSPHOHYDROLASE"/>
    <property type="match status" value="1"/>
</dbReference>
<evidence type="ECO:0000313" key="8">
    <source>
        <dbReference type="Proteomes" id="UP001320898"/>
    </source>
</evidence>
<dbReference type="EMBL" id="JALIDZ010000012">
    <property type="protein sequence ID" value="MCT8974405.1"/>
    <property type="molecule type" value="Genomic_DNA"/>
</dbReference>
<accession>A0AAW5R7H7</accession>
<dbReference type="Gene3D" id="3.90.79.10">
    <property type="entry name" value="Nucleoside Triphosphate Pyrophosphohydrolase"/>
    <property type="match status" value="1"/>
</dbReference>
<comment type="caution">
    <text evidence="7">The sequence shown here is derived from an EMBL/GenBank/DDBJ whole genome shotgun (WGS) entry which is preliminary data.</text>
</comment>
<dbReference type="Pfam" id="PF00293">
    <property type="entry name" value="NUDIX"/>
    <property type="match status" value="1"/>
</dbReference>
<protein>
    <submittedName>
        <fullName evidence="7">NUDIX hydrolase</fullName>
    </submittedName>
</protein>
<reference evidence="7 8" key="1">
    <citation type="submission" date="2022-04" db="EMBL/GenBank/DDBJ databases">
        <authorList>
            <person name="Ye Y.-Q."/>
            <person name="Du Z.-J."/>
        </authorList>
    </citation>
    <scope>NUCLEOTIDE SEQUENCE [LARGE SCALE GENOMIC DNA]</scope>
    <source>
        <strain evidence="7 8">A6E488</strain>
    </source>
</reference>
<evidence type="ECO:0000259" key="6">
    <source>
        <dbReference type="PROSITE" id="PS51462"/>
    </source>
</evidence>
<sequence length="167" mass="19042">MTVETWVGPSDSDTDGAALQQFGVLPWRTRRDGKMRILLITSRRRGRWIIPKGWPIEDQPPVIAASREAFEEAGVIGDIHPGPLTDYLYMKTLDDGSVEPCRVTVFGMRVHGTLSTWREQEQRQRRWFSVEEAADRLDDAELADFVRSRGKGRPDTMVQTERCPDGQ</sequence>
<dbReference type="GO" id="GO:0046872">
    <property type="term" value="F:metal ion binding"/>
    <property type="evidence" value="ECO:0007669"/>
    <property type="project" value="UniProtKB-KW"/>
</dbReference>
<dbReference type="PROSITE" id="PS51462">
    <property type="entry name" value="NUDIX"/>
    <property type="match status" value="1"/>
</dbReference>
<evidence type="ECO:0000256" key="2">
    <source>
        <dbReference type="ARBA" id="ARBA00022723"/>
    </source>
</evidence>
<keyword evidence="8" id="KW-1185">Reference proteome</keyword>
<feature type="domain" description="Nudix hydrolase" evidence="6">
    <location>
        <begin position="17"/>
        <end position="150"/>
    </location>
</feature>
<comment type="cofactor">
    <cofactor evidence="1">
        <name>Mg(2+)</name>
        <dbReference type="ChEBI" id="CHEBI:18420"/>
    </cofactor>
</comment>
<dbReference type="AlphaFoldDB" id="A0AAW5R7H7"/>
<dbReference type="InterPro" id="IPR047198">
    <property type="entry name" value="DDP-like_NUDIX"/>
</dbReference>
<dbReference type="SUPFAM" id="SSF55811">
    <property type="entry name" value="Nudix"/>
    <property type="match status" value="1"/>
</dbReference>
<evidence type="ECO:0000256" key="4">
    <source>
        <dbReference type="ARBA" id="ARBA00022842"/>
    </source>
</evidence>
<keyword evidence="4" id="KW-0460">Magnesium</keyword>
<keyword evidence="3 7" id="KW-0378">Hydrolase</keyword>
<evidence type="ECO:0000256" key="1">
    <source>
        <dbReference type="ARBA" id="ARBA00001946"/>
    </source>
</evidence>
<keyword evidence="2" id="KW-0479">Metal-binding</keyword>
<dbReference type="GO" id="GO:0005737">
    <property type="term" value="C:cytoplasm"/>
    <property type="evidence" value="ECO:0007669"/>
    <property type="project" value="TreeGrafter"/>
</dbReference>
<dbReference type="Proteomes" id="UP001320898">
    <property type="component" value="Unassembled WGS sequence"/>
</dbReference>
<dbReference type="InterPro" id="IPR015797">
    <property type="entry name" value="NUDIX_hydrolase-like_dom_sf"/>
</dbReference>
<dbReference type="RefSeq" id="WP_261617992.1">
    <property type="nucleotide sequence ID" value="NZ_JALIDZ010000012.1"/>
</dbReference>
<proteinExistence type="predicted"/>
<dbReference type="PANTHER" id="PTHR12629:SF0">
    <property type="entry name" value="DIPHOSPHOINOSITOL-POLYPHOSPHATE DIPHOSPHATASE"/>
    <property type="match status" value="1"/>
</dbReference>
<evidence type="ECO:0000256" key="5">
    <source>
        <dbReference type="SAM" id="MobiDB-lite"/>
    </source>
</evidence>
<evidence type="ECO:0000313" key="7">
    <source>
        <dbReference type="EMBL" id="MCT8974405.1"/>
    </source>
</evidence>
<dbReference type="CDD" id="cd04666">
    <property type="entry name" value="NUDIX_DIPP2_like_Nudt4"/>
    <property type="match status" value="1"/>
</dbReference>
<feature type="region of interest" description="Disordered" evidence="5">
    <location>
        <begin position="148"/>
        <end position="167"/>
    </location>
</feature>
<dbReference type="InterPro" id="IPR000086">
    <property type="entry name" value="NUDIX_hydrolase_dom"/>
</dbReference>
<evidence type="ECO:0000256" key="3">
    <source>
        <dbReference type="ARBA" id="ARBA00022801"/>
    </source>
</evidence>